<dbReference type="Proteomes" id="UP000765509">
    <property type="component" value="Unassembled WGS sequence"/>
</dbReference>
<protein>
    <submittedName>
        <fullName evidence="2">Uncharacterized protein</fullName>
    </submittedName>
</protein>
<evidence type="ECO:0000313" key="3">
    <source>
        <dbReference type="Proteomes" id="UP000765509"/>
    </source>
</evidence>
<keyword evidence="3" id="KW-1185">Reference proteome</keyword>
<gene>
    <name evidence="2" type="ORF">O181_085597</name>
</gene>
<reference evidence="2" key="1">
    <citation type="submission" date="2021-03" db="EMBL/GenBank/DDBJ databases">
        <title>Draft genome sequence of rust myrtle Austropuccinia psidii MF-1, a brazilian biotype.</title>
        <authorList>
            <person name="Quecine M.C."/>
            <person name="Pachon D.M.R."/>
            <person name="Bonatelli M.L."/>
            <person name="Correr F.H."/>
            <person name="Franceschini L.M."/>
            <person name="Leite T.F."/>
            <person name="Margarido G.R.A."/>
            <person name="Almeida C.A."/>
            <person name="Ferrarezi J.A."/>
            <person name="Labate C.A."/>
        </authorList>
    </citation>
    <scope>NUCLEOTIDE SEQUENCE</scope>
    <source>
        <strain evidence="2">MF-1</strain>
    </source>
</reference>
<proteinExistence type="predicted"/>
<organism evidence="2 3">
    <name type="scientific">Austropuccinia psidii MF-1</name>
    <dbReference type="NCBI Taxonomy" id="1389203"/>
    <lineage>
        <taxon>Eukaryota</taxon>
        <taxon>Fungi</taxon>
        <taxon>Dikarya</taxon>
        <taxon>Basidiomycota</taxon>
        <taxon>Pucciniomycotina</taxon>
        <taxon>Pucciniomycetes</taxon>
        <taxon>Pucciniales</taxon>
        <taxon>Sphaerophragmiaceae</taxon>
        <taxon>Austropuccinia</taxon>
    </lineage>
</organism>
<feature type="compositionally biased region" description="Basic and acidic residues" evidence="1">
    <location>
        <begin position="59"/>
        <end position="77"/>
    </location>
</feature>
<sequence length="200" mass="23357">MGMLYIPHRLTESVPEESPEGPSSHPIHTIGEVVSGRIENPSKVEETPSQNSTQRQKGRTHEEACLHLQQLEKDQISKRQRRKNDRVNVEAQRLQQEEHGQAQRNQARNCKSSFLWNEASTKEFLEMMREWLMDYLNMDATPSGLIPWSCFFKMHENQKNNYDLLKNLSFDTLERRYKALISMYKVVCSNLLSIISTNFS</sequence>
<comment type="caution">
    <text evidence="2">The sequence shown here is derived from an EMBL/GenBank/DDBJ whole genome shotgun (WGS) entry which is preliminary data.</text>
</comment>
<dbReference type="OrthoDB" id="2507825at2759"/>
<name>A0A9Q3FYB6_9BASI</name>
<accession>A0A9Q3FYB6</accession>
<dbReference type="AlphaFoldDB" id="A0A9Q3FYB6"/>
<evidence type="ECO:0000256" key="1">
    <source>
        <dbReference type="SAM" id="MobiDB-lite"/>
    </source>
</evidence>
<feature type="region of interest" description="Disordered" evidence="1">
    <location>
        <begin position="1"/>
        <end position="106"/>
    </location>
</feature>
<evidence type="ECO:0000313" key="2">
    <source>
        <dbReference type="EMBL" id="MBW0545882.1"/>
    </source>
</evidence>
<dbReference type="EMBL" id="AVOT02050841">
    <property type="protein sequence ID" value="MBW0545882.1"/>
    <property type="molecule type" value="Genomic_DNA"/>
</dbReference>